<feature type="domain" description="ABC transporter" evidence="5">
    <location>
        <begin position="2"/>
        <end position="229"/>
    </location>
</feature>
<dbReference type="Pfam" id="PF00005">
    <property type="entry name" value="ABC_tran"/>
    <property type="match status" value="1"/>
</dbReference>
<accession>A0A7C0V9N1</accession>
<keyword evidence="2" id="KW-0813">Transport</keyword>
<proteinExistence type="inferred from homology"/>
<evidence type="ECO:0000256" key="4">
    <source>
        <dbReference type="ARBA" id="ARBA00022840"/>
    </source>
</evidence>
<gene>
    <name evidence="6" type="ORF">ENF18_01485</name>
</gene>
<keyword evidence="3" id="KW-0547">Nucleotide-binding</keyword>
<reference evidence="6" key="1">
    <citation type="journal article" date="2020" name="mSystems">
        <title>Genome- and Community-Level Interaction Insights into Carbon Utilization and Element Cycling Functions of Hydrothermarchaeota in Hydrothermal Sediment.</title>
        <authorList>
            <person name="Zhou Z."/>
            <person name="Liu Y."/>
            <person name="Xu W."/>
            <person name="Pan J."/>
            <person name="Luo Z.H."/>
            <person name="Li M."/>
        </authorList>
    </citation>
    <scope>NUCLEOTIDE SEQUENCE [LARGE SCALE GENOMIC DNA]</scope>
    <source>
        <strain evidence="6">HyVt-102</strain>
    </source>
</reference>
<comment type="caution">
    <text evidence="6">The sequence shown here is derived from an EMBL/GenBank/DDBJ whole genome shotgun (WGS) entry which is preliminary data.</text>
</comment>
<evidence type="ECO:0000259" key="5">
    <source>
        <dbReference type="PROSITE" id="PS50893"/>
    </source>
</evidence>
<dbReference type="Gene3D" id="3.40.50.300">
    <property type="entry name" value="P-loop containing nucleotide triphosphate hydrolases"/>
    <property type="match status" value="1"/>
</dbReference>
<evidence type="ECO:0000256" key="2">
    <source>
        <dbReference type="ARBA" id="ARBA00022448"/>
    </source>
</evidence>
<evidence type="ECO:0000256" key="3">
    <source>
        <dbReference type="ARBA" id="ARBA00022741"/>
    </source>
</evidence>
<dbReference type="GO" id="GO:0005524">
    <property type="term" value="F:ATP binding"/>
    <property type="evidence" value="ECO:0007669"/>
    <property type="project" value="UniProtKB-KW"/>
</dbReference>
<dbReference type="InterPro" id="IPR027417">
    <property type="entry name" value="P-loop_NTPase"/>
</dbReference>
<organism evidence="6">
    <name type="scientific">candidate division WOR-3 bacterium</name>
    <dbReference type="NCBI Taxonomy" id="2052148"/>
    <lineage>
        <taxon>Bacteria</taxon>
        <taxon>Bacteria division WOR-3</taxon>
    </lineage>
</organism>
<dbReference type="AlphaFoldDB" id="A0A7C0V9N1"/>
<dbReference type="PANTHER" id="PTHR43335:SF4">
    <property type="entry name" value="ABC TRANSPORTER, ATP-BINDING PROTEIN"/>
    <property type="match status" value="1"/>
</dbReference>
<comment type="similarity">
    <text evidence="1">Belongs to the ABC transporter superfamily.</text>
</comment>
<dbReference type="SMART" id="SM00382">
    <property type="entry name" value="AAA"/>
    <property type="match status" value="1"/>
</dbReference>
<dbReference type="Proteomes" id="UP000885847">
    <property type="component" value="Unassembled WGS sequence"/>
</dbReference>
<evidence type="ECO:0000256" key="1">
    <source>
        <dbReference type="ARBA" id="ARBA00005417"/>
    </source>
</evidence>
<dbReference type="InterPro" id="IPR003439">
    <property type="entry name" value="ABC_transporter-like_ATP-bd"/>
</dbReference>
<keyword evidence="4 6" id="KW-0067">ATP-binding</keyword>
<name>A0A7C0V9N1_UNCW3</name>
<protein>
    <submittedName>
        <fullName evidence="6">ATP-binding cassette domain-containing protein</fullName>
    </submittedName>
</protein>
<dbReference type="SUPFAM" id="SSF52540">
    <property type="entry name" value="P-loop containing nucleoside triphosphate hydrolases"/>
    <property type="match status" value="1"/>
</dbReference>
<dbReference type="CDD" id="cd03230">
    <property type="entry name" value="ABC_DR_subfamily_A"/>
    <property type="match status" value="1"/>
</dbReference>
<dbReference type="PROSITE" id="PS50893">
    <property type="entry name" value="ABC_TRANSPORTER_2"/>
    <property type="match status" value="1"/>
</dbReference>
<dbReference type="PANTHER" id="PTHR43335">
    <property type="entry name" value="ABC TRANSPORTER, ATP-BINDING PROTEIN"/>
    <property type="match status" value="1"/>
</dbReference>
<dbReference type="GO" id="GO:0016887">
    <property type="term" value="F:ATP hydrolysis activity"/>
    <property type="evidence" value="ECO:0007669"/>
    <property type="project" value="InterPro"/>
</dbReference>
<evidence type="ECO:0000313" key="6">
    <source>
        <dbReference type="EMBL" id="HDI82447.1"/>
    </source>
</evidence>
<dbReference type="InterPro" id="IPR003593">
    <property type="entry name" value="AAA+_ATPase"/>
</dbReference>
<dbReference type="EMBL" id="DQWE01000064">
    <property type="protein sequence ID" value="HDI82447.1"/>
    <property type="molecule type" value="Genomic_DNA"/>
</dbReference>
<sequence>MVEVKNLTKYYGNVLAVDNVSFRIEKGEVIGFLGPNGAGKTTTLRIITGFIPQTSGEVYVNGIPVSEENPETKEFIGYLPENNPLYENLLAKEYLGFIADVRGVENKKERIDYVAEKCGITDVLNRFIGELSKGYRQRVGLAAALLHDPEILILDEPTSGLDPNQVVEIRNLIRELEKDKTVIISTHILQEVEALSTRVIIIHRGRIVADDRIENLSGMVEGKELLSVKIKKSKKDPLKVFSDLGNVGIIKEDAQEIELSIESAGDIREEVFKQCVDNGVVLLEMSRRRRSLEEIFRELTR</sequence>